<dbReference type="PROSITE" id="PS51681">
    <property type="entry name" value="SAM_MT_NNMT_PNMT_TEMT"/>
    <property type="match status" value="1"/>
</dbReference>
<dbReference type="Pfam" id="PF01234">
    <property type="entry name" value="NNMT_PNMT_TEMT"/>
    <property type="match status" value="1"/>
</dbReference>
<dbReference type="Gene3D" id="3.40.50.150">
    <property type="entry name" value="Vaccinia Virus protein VP39"/>
    <property type="match status" value="1"/>
</dbReference>
<name>A0AA35W7L8_GEOBA</name>
<dbReference type="EMBL" id="CASHTH010000399">
    <property type="protein sequence ID" value="CAI8000349.1"/>
    <property type="molecule type" value="Genomic_DNA"/>
</dbReference>
<comment type="caution">
    <text evidence="5">The sequence shown here is derived from an EMBL/GenBank/DDBJ whole genome shotgun (WGS) entry which is preliminary data.</text>
</comment>
<keyword evidence="6" id="KW-1185">Reference proteome</keyword>
<keyword evidence="4" id="KW-0949">S-adenosyl-L-methionine</keyword>
<protein>
    <submittedName>
        <fullName evidence="5">Nicotinamide N-methyltransferase</fullName>
    </submittedName>
</protein>
<evidence type="ECO:0000256" key="2">
    <source>
        <dbReference type="ARBA" id="ARBA00022603"/>
    </source>
</evidence>
<evidence type="ECO:0000256" key="3">
    <source>
        <dbReference type="ARBA" id="ARBA00022679"/>
    </source>
</evidence>
<dbReference type="PANTHER" id="PTHR10867:SF17">
    <property type="entry name" value="NICOTINAMIDE N-METHYLTRANSFERASE"/>
    <property type="match status" value="1"/>
</dbReference>
<sequence length="259" mass="28940">MNNGEKFDPLAYLHTRLGNNMRSKERVLFPLRRLHEEFASLPGSLKILEYGTGPVIMNIISAAPHASEITLAEYNRGNRDVLHSWLEGTFHSFDWSPFFDHVVTDLEGKGAKEARAREALVRSVVKRVVSCDFTAPRIIQEGHEGPYDVVISPSCIDCCATLAQFRRNVENVSTFVKPGGTLMLYLSERNMHRESGTYYIGSTPHTLVNISASYVAEQLKNLGFSGVRSYSCPGDPEAMKKLQDEDMLGYMFLTGVKGT</sequence>
<reference evidence="5" key="1">
    <citation type="submission" date="2023-03" db="EMBL/GenBank/DDBJ databases">
        <authorList>
            <person name="Steffen K."/>
            <person name="Cardenas P."/>
        </authorList>
    </citation>
    <scope>NUCLEOTIDE SEQUENCE</scope>
</reference>
<evidence type="ECO:0000256" key="4">
    <source>
        <dbReference type="ARBA" id="ARBA00022691"/>
    </source>
</evidence>
<dbReference type="PANTHER" id="PTHR10867">
    <property type="entry name" value="NNMT/PNMT/TEMT FAMILY MEMBER"/>
    <property type="match status" value="1"/>
</dbReference>
<evidence type="ECO:0000313" key="6">
    <source>
        <dbReference type="Proteomes" id="UP001174909"/>
    </source>
</evidence>
<evidence type="ECO:0000313" key="5">
    <source>
        <dbReference type="EMBL" id="CAI8000349.1"/>
    </source>
</evidence>
<proteinExistence type="inferred from homology"/>
<accession>A0AA35W7L8</accession>
<dbReference type="InterPro" id="IPR000940">
    <property type="entry name" value="NNMT_TEMT_trans"/>
</dbReference>
<dbReference type="GO" id="GO:0032259">
    <property type="term" value="P:methylation"/>
    <property type="evidence" value="ECO:0007669"/>
    <property type="project" value="UniProtKB-KW"/>
</dbReference>
<evidence type="ECO:0000256" key="1">
    <source>
        <dbReference type="ARBA" id="ARBA00007996"/>
    </source>
</evidence>
<keyword evidence="2" id="KW-0489">Methyltransferase</keyword>
<comment type="similarity">
    <text evidence="1">Belongs to the class I-like SAM-binding methyltransferase superfamily. NNMT/PNMT/TEMT family.</text>
</comment>
<dbReference type="InterPro" id="IPR029063">
    <property type="entry name" value="SAM-dependent_MTases_sf"/>
</dbReference>
<dbReference type="GO" id="GO:0008170">
    <property type="term" value="F:N-methyltransferase activity"/>
    <property type="evidence" value="ECO:0007669"/>
    <property type="project" value="TreeGrafter"/>
</dbReference>
<dbReference type="SUPFAM" id="SSF53335">
    <property type="entry name" value="S-adenosyl-L-methionine-dependent methyltransferases"/>
    <property type="match status" value="1"/>
</dbReference>
<keyword evidence="3" id="KW-0808">Transferase</keyword>
<organism evidence="5 6">
    <name type="scientific">Geodia barretti</name>
    <name type="common">Barrett's horny sponge</name>
    <dbReference type="NCBI Taxonomy" id="519541"/>
    <lineage>
        <taxon>Eukaryota</taxon>
        <taxon>Metazoa</taxon>
        <taxon>Porifera</taxon>
        <taxon>Demospongiae</taxon>
        <taxon>Heteroscleromorpha</taxon>
        <taxon>Tetractinellida</taxon>
        <taxon>Astrophorina</taxon>
        <taxon>Geodiidae</taxon>
        <taxon>Geodia</taxon>
    </lineage>
</organism>
<dbReference type="Proteomes" id="UP001174909">
    <property type="component" value="Unassembled WGS sequence"/>
</dbReference>
<dbReference type="GO" id="GO:0005829">
    <property type="term" value="C:cytosol"/>
    <property type="evidence" value="ECO:0007669"/>
    <property type="project" value="TreeGrafter"/>
</dbReference>
<dbReference type="AlphaFoldDB" id="A0AA35W7L8"/>
<gene>
    <name evidence="5" type="ORF">GBAR_LOCUS2905</name>
</gene>